<evidence type="ECO:0000256" key="2">
    <source>
        <dbReference type="SAM" id="Phobius"/>
    </source>
</evidence>
<organism evidence="3 4">
    <name type="scientific">Streptomyces incanus</name>
    <dbReference type="NCBI Taxonomy" id="887453"/>
    <lineage>
        <taxon>Bacteria</taxon>
        <taxon>Bacillati</taxon>
        <taxon>Actinomycetota</taxon>
        <taxon>Actinomycetes</taxon>
        <taxon>Kitasatosporales</taxon>
        <taxon>Streptomycetaceae</taxon>
        <taxon>Streptomyces</taxon>
    </lineage>
</organism>
<protein>
    <submittedName>
        <fullName evidence="3">Uncharacterized protein</fullName>
    </submittedName>
</protein>
<proteinExistence type="predicted"/>
<evidence type="ECO:0000256" key="1">
    <source>
        <dbReference type="SAM" id="MobiDB-lite"/>
    </source>
</evidence>
<keyword evidence="4" id="KW-1185">Reference proteome</keyword>
<dbReference type="RefSeq" id="WP_381206998.1">
    <property type="nucleotide sequence ID" value="NZ_JBHSPC010000015.1"/>
</dbReference>
<feature type="region of interest" description="Disordered" evidence="1">
    <location>
        <begin position="35"/>
        <end position="61"/>
    </location>
</feature>
<feature type="transmembrane region" description="Helical" evidence="2">
    <location>
        <begin position="18"/>
        <end position="37"/>
    </location>
</feature>
<keyword evidence="2" id="KW-0812">Transmembrane</keyword>
<reference evidence="4" key="1">
    <citation type="journal article" date="2019" name="Int. J. Syst. Evol. Microbiol.">
        <title>The Global Catalogue of Microorganisms (GCM) 10K type strain sequencing project: providing services to taxonomists for standard genome sequencing and annotation.</title>
        <authorList>
            <consortium name="The Broad Institute Genomics Platform"/>
            <consortium name="The Broad Institute Genome Sequencing Center for Infectious Disease"/>
            <person name="Wu L."/>
            <person name="Ma J."/>
        </authorList>
    </citation>
    <scope>NUCLEOTIDE SEQUENCE [LARGE SCALE GENOMIC DNA]</scope>
    <source>
        <strain evidence="4">JCM 13852</strain>
    </source>
</reference>
<dbReference type="EMBL" id="JBHSPC010000015">
    <property type="protein sequence ID" value="MFC5669859.1"/>
    <property type="molecule type" value="Genomic_DNA"/>
</dbReference>
<keyword evidence="2" id="KW-0472">Membrane</keyword>
<accession>A0ABW0XLJ1</accession>
<evidence type="ECO:0000313" key="3">
    <source>
        <dbReference type="EMBL" id="MFC5669859.1"/>
    </source>
</evidence>
<keyword evidence="2" id="KW-1133">Transmembrane helix</keyword>
<dbReference type="Proteomes" id="UP001596183">
    <property type="component" value="Unassembled WGS sequence"/>
</dbReference>
<evidence type="ECO:0000313" key="4">
    <source>
        <dbReference type="Proteomes" id="UP001596183"/>
    </source>
</evidence>
<name>A0ABW0XLJ1_9ACTN</name>
<gene>
    <name evidence="3" type="ORF">ACFP2V_06955</name>
</gene>
<sequence length="61" mass="6153">MDGVADSYASAQRDGPKAAILVTGGTALAGFLVTPHLPTTRDSRPRQPATGTPTEATGSTL</sequence>
<comment type="caution">
    <text evidence="3">The sequence shown here is derived from an EMBL/GenBank/DDBJ whole genome shotgun (WGS) entry which is preliminary data.</text>
</comment>
<feature type="compositionally biased region" description="Polar residues" evidence="1">
    <location>
        <begin position="49"/>
        <end position="61"/>
    </location>
</feature>